<keyword evidence="2" id="KW-1185">Reference proteome</keyword>
<dbReference type="RefSeq" id="WP_014797232.1">
    <property type="nucleotide sequence ID" value="NC_018018.1"/>
</dbReference>
<dbReference type="EMBL" id="CP003345">
    <property type="protein sequence ID" value="AFM03775.1"/>
    <property type="molecule type" value="Genomic_DNA"/>
</dbReference>
<evidence type="ECO:0008006" key="3">
    <source>
        <dbReference type="Google" id="ProtNLM"/>
    </source>
</evidence>
<gene>
    <name evidence="1" type="ordered locus">Fleli_1343</name>
</gene>
<sequence>MKKIFLLVFLVFTFSSCEKFYTHQFKLQNNTNDTLWINYIESNSSFKSQFPDTLRRFRFIPNKITPRAIYTITGDNKTTAPDNYKERIDIFSKLEIATIKTIFPDTTGIGKFDTSAFIQKDYLDRSFWDYFIDENQDAGVYLFEINDADLE</sequence>
<dbReference type="PROSITE" id="PS51257">
    <property type="entry name" value="PROKAR_LIPOPROTEIN"/>
    <property type="match status" value="1"/>
</dbReference>
<dbReference type="STRING" id="880071.Fleli_1343"/>
<evidence type="ECO:0000313" key="1">
    <source>
        <dbReference type="EMBL" id="AFM03775.1"/>
    </source>
</evidence>
<accession>I4AIJ0</accession>
<dbReference type="Proteomes" id="UP000006054">
    <property type="component" value="Chromosome"/>
</dbReference>
<dbReference type="HOGENOM" id="CLU_1728689_0_0_10"/>
<dbReference type="AlphaFoldDB" id="I4AIJ0"/>
<dbReference type="KEGG" id="fli:Fleli_1343"/>
<reference evidence="2" key="1">
    <citation type="submission" date="2012-06" db="EMBL/GenBank/DDBJ databases">
        <title>The complete genome of Flexibacter litoralis DSM 6794.</title>
        <authorList>
            <person name="Lucas S."/>
            <person name="Copeland A."/>
            <person name="Lapidus A."/>
            <person name="Glavina del Rio T."/>
            <person name="Dalin E."/>
            <person name="Tice H."/>
            <person name="Bruce D."/>
            <person name="Goodwin L."/>
            <person name="Pitluck S."/>
            <person name="Peters L."/>
            <person name="Ovchinnikova G."/>
            <person name="Lu M."/>
            <person name="Kyrpides N."/>
            <person name="Mavromatis K."/>
            <person name="Ivanova N."/>
            <person name="Brettin T."/>
            <person name="Detter J.C."/>
            <person name="Han C."/>
            <person name="Larimer F."/>
            <person name="Land M."/>
            <person name="Hauser L."/>
            <person name="Markowitz V."/>
            <person name="Cheng J.-F."/>
            <person name="Hugenholtz P."/>
            <person name="Woyke T."/>
            <person name="Wu D."/>
            <person name="Spring S."/>
            <person name="Lang E."/>
            <person name="Kopitz M."/>
            <person name="Brambilla E."/>
            <person name="Klenk H.-P."/>
            <person name="Eisen J.A."/>
        </authorList>
    </citation>
    <scope>NUCLEOTIDE SEQUENCE [LARGE SCALE GENOMIC DNA]</scope>
    <source>
        <strain evidence="2">ATCC 23117 / DSM 6794 / NBRC 15988 / NCIMB 1366 / Sio-4</strain>
    </source>
</reference>
<evidence type="ECO:0000313" key="2">
    <source>
        <dbReference type="Proteomes" id="UP000006054"/>
    </source>
</evidence>
<name>I4AIJ0_BERLS</name>
<organism evidence="1 2">
    <name type="scientific">Bernardetia litoralis (strain ATCC 23117 / DSM 6794 / NBRC 15988 / NCIMB 1366 / Fx l1 / Sio-4)</name>
    <name type="common">Flexibacter litoralis</name>
    <dbReference type="NCBI Taxonomy" id="880071"/>
    <lineage>
        <taxon>Bacteria</taxon>
        <taxon>Pseudomonadati</taxon>
        <taxon>Bacteroidota</taxon>
        <taxon>Cytophagia</taxon>
        <taxon>Cytophagales</taxon>
        <taxon>Bernardetiaceae</taxon>
        <taxon>Bernardetia</taxon>
    </lineage>
</organism>
<protein>
    <recommendedName>
        <fullName evidence="3">Lipoprotein</fullName>
    </recommendedName>
</protein>
<proteinExistence type="predicted"/>